<dbReference type="EMBL" id="JAYMYS010000005">
    <property type="protein sequence ID" value="KAK7393647.1"/>
    <property type="molecule type" value="Genomic_DNA"/>
</dbReference>
<dbReference type="Proteomes" id="UP001386955">
    <property type="component" value="Unassembled WGS sequence"/>
</dbReference>
<reference evidence="1 2" key="1">
    <citation type="submission" date="2024-01" db="EMBL/GenBank/DDBJ databases">
        <title>The genomes of 5 underutilized Papilionoideae crops provide insights into root nodulation and disease resistanc.</title>
        <authorList>
            <person name="Jiang F."/>
        </authorList>
    </citation>
    <scope>NUCLEOTIDE SEQUENCE [LARGE SCALE GENOMIC DNA]</scope>
    <source>
        <strain evidence="1">DUOXIRENSHENG_FW03</strain>
        <tissue evidence="1">Leaves</tissue>
    </source>
</reference>
<sequence>MSLCLHSTRGVDAWWQCNSDAQQEHMMMTLGVVVMVVPCNDGDSVHIRRSIAHIRRLNHIRGSDTYNVC</sequence>
<name>A0AAN9SD11_PSOTE</name>
<gene>
    <name evidence="1" type="ORF">VNO78_22207</name>
</gene>
<comment type="caution">
    <text evidence="1">The sequence shown here is derived from an EMBL/GenBank/DDBJ whole genome shotgun (WGS) entry which is preliminary data.</text>
</comment>
<dbReference type="AlphaFoldDB" id="A0AAN9SD11"/>
<proteinExistence type="predicted"/>
<evidence type="ECO:0000313" key="2">
    <source>
        <dbReference type="Proteomes" id="UP001386955"/>
    </source>
</evidence>
<evidence type="ECO:0000313" key="1">
    <source>
        <dbReference type="EMBL" id="KAK7393647.1"/>
    </source>
</evidence>
<protein>
    <submittedName>
        <fullName evidence="1">Uncharacterized protein</fullName>
    </submittedName>
</protein>
<organism evidence="1 2">
    <name type="scientific">Psophocarpus tetragonolobus</name>
    <name type="common">Winged bean</name>
    <name type="synonym">Dolichos tetragonolobus</name>
    <dbReference type="NCBI Taxonomy" id="3891"/>
    <lineage>
        <taxon>Eukaryota</taxon>
        <taxon>Viridiplantae</taxon>
        <taxon>Streptophyta</taxon>
        <taxon>Embryophyta</taxon>
        <taxon>Tracheophyta</taxon>
        <taxon>Spermatophyta</taxon>
        <taxon>Magnoliopsida</taxon>
        <taxon>eudicotyledons</taxon>
        <taxon>Gunneridae</taxon>
        <taxon>Pentapetalae</taxon>
        <taxon>rosids</taxon>
        <taxon>fabids</taxon>
        <taxon>Fabales</taxon>
        <taxon>Fabaceae</taxon>
        <taxon>Papilionoideae</taxon>
        <taxon>50 kb inversion clade</taxon>
        <taxon>NPAAA clade</taxon>
        <taxon>indigoferoid/millettioid clade</taxon>
        <taxon>Phaseoleae</taxon>
        <taxon>Psophocarpus</taxon>
    </lineage>
</organism>
<keyword evidence="2" id="KW-1185">Reference proteome</keyword>
<accession>A0AAN9SD11</accession>